<gene>
    <name evidence="1" type="ORF">CI15_25715</name>
</gene>
<evidence type="ECO:0008006" key="3">
    <source>
        <dbReference type="Google" id="ProtNLM"/>
    </source>
</evidence>
<dbReference type="EMBL" id="LRBG01000037">
    <property type="protein sequence ID" value="KXU83922.1"/>
    <property type="molecule type" value="Genomic_DNA"/>
</dbReference>
<reference evidence="1 2" key="1">
    <citation type="journal article" date="2015" name="Int. J. Syst. Evol. Microbiol.">
        <title>Burkholderia monticola sp. nov., isolated from mountain soil.</title>
        <authorList>
            <person name="Baek I."/>
            <person name="Seo B."/>
            <person name="Lee I."/>
            <person name="Yi H."/>
            <person name="Chun J."/>
        </authorList>
    </citation>
    <scope>NUCLEOTIDE SEQUENCE [LARGE SCALE GENOMIC DNA]</scope>
    <source>
        <strain evidence="1 2">JC2948</strain>
    </source>
</reference>
<dbReference type="Proteomes" id="UP000075613">
    <property type="component" value="Unassembled WGS sequence"/>
</dbReference>
<dbReference type="RefSeq" id="WP_062133059.1">
    <property type="nucleotide sequence ID" value="NZ_LRBG01000037.1"/>
</dbReference>
<organism evidence="1 2">
    <name type="scientific">Paraburkholderia monticola</name>
    <dbReference type="NCBI Taxonomy" id="1399968"/>
    <lineage>
        <taxon>Bacteria</taxon>
        <taxon>Pseudomonadati</taxon>
        <taxon>Pseudomonadota</taxon>
        <taxon>Betaproteobacteria</taxon>
        <taxon>Burkholderiales</taxon>
        <taxon>Burkholderiaceae</taxon>
        <taxon>Paraburkholderia</taxon>
    </lineage>
</organism>
<dbReference type="OrthoDB" id="8967235at2"/>
<name>A0A149PFZ1_9BURK</name>
<accession>A0A149PFZ1</accession>
<evidence type="ECO:0000313" key="2">
    <source>
        <dbReference type="Proteomes" id="UP000075613"/>
    </source>
</evidence>
<sequence length="72" mass="7999">MQQESYVGYAIWGHAIAQQEDLLERERYAASGTITRNSKVIQASGILGVFMSEQEAEDAGLSWARAWVDNHG</sequence>
<dbReference type="AlphaFoldDB" id="A0A149PFZ1"/>
<proteinExistence type="predicted"/>
<comment type="caution">
    <text evidence="1">The sequence shown here is derived from an EMBL/GenBank/DDBJ whole genome shotgun (WGS) entry which is preliminary data.</text>
</comment>
<evidence type="ECO:0000313" key="1">
    <source>
        <dbReference type="EMBL" id="KXU83922.1"/>
    </source>
</evidence>
<keyword evidence="2" id="KW-1185">Reference proteome</keyword>
<protein>
    <recommendedName>
        <fullName evidence="3">Transposase</fullName>
    </recommendedName>
</protein>